<dbReference type="InParanoid" id="A0A2P5I653"/>
<protein>
    <submittedName>
        <fullName evidence="2">Uncharacterized protein</fullName>
    </submittedName>
</protein>
<dbReference type="EMBL" id="MAVT02000224">
    <property type="protein sequence ID" value="POS77983.1"/>
    <property type="molecule type" value="Genomic_DNA"/>
</dbReference>
<evidence type="ECO:0000313" key="2">
    <source>
        <dbReference type="EMBL" id="POS77983.1"/>
    </source>
</evidence>
<comment type="caution">
    <text evidence="2">The sequence shown here is derived from an EMBL/GenBank/DDBJ whole genome shotgun (WGS) entry which is preliminary data.</text>
</comment>
<evidence type="ECO:0000256" key="1">
    <source>
        <dbReference type="SAM" id="MobiDB-lite"/>
    </source>
</evidence>
<keyword evidence="3" id="KW-1185">Reference proteome</keyword>
<sequence>MSDFDNLRDDVATASAANPGEADPALSIAGDSTAAAPVNPRKRKKSSR</sequence>
<feature type="non-terminal residue" evidence="2">
    <location>
        <position position="48"/>
    </location>
</feature>
<feature type="compositionally biased region" description="Basic and acidic residues" evidence="1">
    <location>
        <begin position="1"/>
        <end position="11"/>
    </location>
</feature>
<gene>
    <name evidence="2" type="ORF">DHEL01_v203632</name>
</gene>
<feature type="region of interest" description="Disordered" evidence="1">
    <location>
        <begin position="1"/>
        <end position="48"/>
    </location>
</feature>
<reference evidence="2" key="1">
    <citation type="submission" date="2017-09" db="EMBL/GenBank/DDBJ databases">
        <title>Polyketide synthases of a Diaporthe helianthi virulent isolate.</title>
        <authorList>
            <person name="Baroncelli R."/>
        </authorList>
    </citation>
    <scope>NUCLEOTIDE SEQUENCE [LARGE SCALE GENOMIC DNA]</scope>
    <source>
        <strain evidence="2">7/96</strain>
    </source>
</reference>
<evidence type="ECO:0000313" key="3">
    <source>
        <dbReference type="Proteomes" id="UP000094444"/>
    </source>
</evidence>
<name>A0A2P5I653_DIAHE</name>
<dbReference type="AlphaFoldDB" id="A0A2P5I653"/>
<organism evidence="2 3">
    <name type="scientific">Diaporthe helianthi</name>
    <dbReference type="NCBI Taxonomy" id="158607"/>
    <lineage>
        <taxon>Eukaryota</taxon>
        <taxon>Fungi</taxon>
        <taxon>Dikarya</taxon>
        <taxon>Ascomycota</taxon>
        <taxon>Pezizomycotina</taxon>
        <taxon>Sordariomycetes</taxon>
        <taxon>Sordariomycetidae</taxon>
        <taxon>Diaporthales</taxon>
        <taxon>Diaporthaceae</taxon>
        <taxon>Diaporthe</taxon>
    </lineage>
</organism>
<proteinExistence type="predicted"/>
<dbReference type="Proteomes" id="UP000094444">
    <property type="component" value="Unassembled WGS sequence"/>
</dbReference>
<accession>A0A2P5I653</accession>